<feature type="binding site" evidence="6">
    <location>
        <position position="105"/>
    </location>
    <ligand>
        <name>a divalent metal cation</name>
        <dbReference type="ChEBI" id="CHEBI:60240"/>
        <label>2</label>
        <note>catalytic</note>
    </ligand>
</feature>
<dbReference type="Gene3D" id="3.90.230.10">
    <property type="entry name" value="Creatinase/methionine aminopeptidase superfamily"/>
    <property type="match status" value="1"/>
</dbReference>
<comment type="function">
    <text evidence="1 6">Removes the N-terminal methionine from nascent proteins. The N-terminal methionine is often cleaved when the second residue in the primary sequence is small and uncharged (Met-Ala-, Cys, Gly, Pro, Ser, Thr, or Val). Requires deformylation of the N(alpha)-formylated initiator methionine before it can be hydrolyzed.</text>
</comment>
<dbReference type="AlphaFoldDB" id="A0A7V1LMR2"/>
<dbReference type="GO" id="GO:0004239">
    <property type="term" value="F:initiator methionyl aminopeptidase activity"/>
    <property type="evidence" value="ECO:0007669"/>
    <property type="project" value="UniProtKB-UniRule"/>
</dbReference>
<dbReference type="HAMAP" id="MF_01974">
    <property type="entry name" value="MetAP_1"/>
    <property type="match status" value="1"/>
</dbReference>
<gene>
    <name evidence="6 9" type="primary">map</name>
    <name evidence="9" type="ORF">ENJ10_08910</name>
</gene>
<dbReference type="Pfam" id="PF00557">
    <property type="entry name" value="Peptidase_M24"/>
    <property type="match status" value="1"/>
</dbReference>
<dbReference type="CDD" id="cd01086">
    <property type="entry name" value="MetAP1"/>
    <property type="match status" value="1"/>
</dbReference>
<evidence type="ECO:0000256" key="2">
    <source>
        <dbReference type="ARBA" id="ARBA00022438"/>
    </source>
</evidence>
<comment type="subunit">
    <text evidence="6">Monomer.</text>
</comment>
<evidence type="ECO:0000256" key="6">
    <source>
        <dbReference type="HAMAP-Rule" id="MF_01974"/>
    </source>
</evidence>
<keyword evidence="4 6" id="KW-0479">Metal-binding</keyword>
<feature type="binding site" evidence="6">
    <location>
        <position position="201"/>
    </location>
    <ligand>
        <name>a divalent metal cation</name>
        <dbReference type="ChEBI" id="CHEBI:60240"/>
        <label>2</label>
        <note>catalytic</note>
    </ligand>
</feature>
<dbReference type="PRINTS" id="PR00599">
    <property type="entry name" value="MAPEPTIDASE"/>
</dbReference>
<keyword evidence="2 6" id="KW-0031">Aminopeptidase</keyword>
<dbReference type="Proteomes" id="UP000886005">
    <property type="component" value="Unassembled WGS sequence"/>
</dbReference>
<feature type="binding site" evidence="6">
    <location>
        <position position="232"/>
    </location>
    <ligand>
        <name>a divalent metal cation</name>
        <dbReference type="ChEBI" id="CHEBI:60240"/>
        <label>2</label>
        <note>catalytic</note>
    </ligand>
</feature>
<organism evidence="9">
    <name type="scientific">Caldithrix abyssi</name>
    <dbReference type="NCBI Taxonomy" id="187145"/>
    <lineage>
        <taxon>Bacteria</taxon>
        <taxon>Pseudomonadati</taxon>
        <taxon>Calditrichota</taxon>
        <taxon>Calditrichia</taxon>
        <taxon>Calditrichales</taxon>
        <taxon>Calditrichaceae</taxon>
        <taxon>Caldithrix</taxon>
    </lineage>
</organism>
<evidence type="ECO:0000259" key="8">
    <source>
        <dbReference type="Pfam" id="PF00557"/>
    </source>
</evidence>
<proteinExistence type="inferred from homology"/>
<dbReference type="InterPro" id="IPR001714">
    <property type="entry name" value="Pept_M24_MAP"/>
</dbReference>
<sequence length="263" mass="28817">MIHIRNAEEIELLRKSAQLVSKTLGLIAEKVEPGVTTLELDRLAETFIRDHGAKPSFKGYNGFPYTLCMSRNEEVVHGFPSRVPLKEGDIISVDCGALWNGYHGDHAYTFVVGHVPLPVLKLLQVTKASLDLGIAQARAGNTIGDISHSIQQHAEAHGYGVVRELVGHGVGRELHEEPQVPNYGRPGKGPRLKNGMVLAIEPMINMGTKNVIQLDDGWTIITADKMPSAHFEHDVAIVNGRPDQLSTFDFVEEALRKKGAVVI</sequence>
<evidence type="ECO:0000256" key="7">
    <source>
        <dbReference type="RuleBase" id="RU003653"/>
    </source>
</evidence>
<dbReference type="EMBL" id="DRLD01000247">
    <property type="protein sequence ID" value="HED10796.1"/>
    <property type="molecule type" value="Genomic_DNA"/>
</dbReference>
<dbReference type="InterPro" id="IPR000994">
    <property type="entry name" value="Pept_M24"/>
</dbReference>
<feature type="binding site" evidence="6">
    <location>
        <position position="77"/>
    </location>
    <ligand>
        <name>substrate</name>
    </ligand>
</feature>
<evidence type="ECO:0000256" key="3">
    <source>
        <dbReference type="ARBA" id="ARBA00022670"/>
    </source>
</evidence>
<reference evidence="9" key="1">
    <citation type="journal article" date="2020" name="mSystems">
        <title>Genome- and Community-Level Interaction Insights into Carbon Utilization and Element Cycling Functions of Hydrothermarchaeota in Hydrothermal Sediment.</title>
        <authorList>
            <person name="Zhou Z."/>
            <person name="Liu Y."/>
            <person name="Xu W."/>
            <person name="Pan J."/>
            <person name="Luo Z.H."/>
            <person name="Li M."/>
        </authorList>
    </citation>
    <scope>NUCLEOTIDE SEQUENCE [LARGE SCALE GENOMIC DNA]</scope>
    <source>
        <strain evidence="9">HyVt-456</strain>
    </source>
</reference>
<dbReference type="PANTHER" id="PTHR43330">
    <property type="entry name" value="METHIONINE AMINOPEPTIDASE"/>
    <property type="match status" value="1"/>
</dbReference>
<dbReference type="SUPFAM" id="SSF55920">
    <property type="entry name" value="Creatinase/aminopeptidase"/>
    <property type="match status" value="1"/>
</dbReference>
<protein>
    <recommendedName>
        <fullName evidence="6 7">Methionine aminopeptidase</fullName>
        <shortName evidence="6">MAP</shortName>
        <shortName evidence="6">MetAP</shortName>
        <ecNumber evidence="6 7">3.4.11.18</ecNumber>
    </recommendedName>
    <alternativeName>
        <fullName evidence="6">Peptidase M</fullName>
    </alternativeName>
</protein>
<name>A0A7V1LMR2_CALAY</name>
<feature type="binding site" evidence="6">
    <location>
        <position position="94"/>
    </location>
    <ligand>
        <name>a divalent metal cation</name>
        <dbReference type="ChEBI" id="CHEBI:60240"/>
        <label>1</label>
    </ligand>
</feature>
<feature type="binding site" evidence="6">
    <location>
        <position position="232"/>
    </location>
    <ligand>
        <name>a divalent metal cation</name>
        <dbReference type="ChEBI" id="CHEBI:60240"/>
        <label>1</label>
    </ligand>
</feature>
<comment type="caution">
    <text evidence="9">The sequence shown here is derived from an EMBL/GenBank/DDBJ whole genome shotgun (WGS) entry which is preliminary data.</text>
</comment>
<dbReference type="GO" id="GO:0006508">
    <property type="term" value="P:proteolysis"/>
    <property type="evidence" value="ECO:0007669"/>
    <property type="project" value="UniProtKB-KW"/>
</dbReference>
<dbReference type="EC" id="3.4.11.18" evidence="6 7"/>
<feature type="binding site" evidence="6">
    <location>
        <position position="175"/>
    </location>
    <ligand>
        <name>substrate</name>
    </ligand>
</feature>
<accession>A0A7V1LMR2</accession>
<keyword evidence="3 6" id="KW-0645">Protease</keyword>
<dbReference type="NCBIfam" id="TIGR00500">
    <property type="entry name" value="met_pdase_I"/>
    <property type="match status" value="1"/>
</dbReference>
<dbReference type="GO" id="GO:0046872">
    <property type="term" value="F:metal ion binding"/>
    <property type="evidence" value="ECO:0007669"/>
    <property type="project" value="UniProtKB-UniRule"/>
</dbReference>
<feature type="binding site" evidence="6">
    <location>
        <position position="168"/>
    </location>
    <ligand>
        <name>a divalent metal cation</name>
        <dbReference type="ChEBI" id="CHEBI:60240"/>
        <label>2</label>
        <note>catalytic</note>
    </ligand>
</feature>
<evidence type="ECO:0000256" key="4">
    <source>
        <dbReference type="ARBA" id="ARBA00022723"/>
    </source>
</evidence>
<dbReference type="InterPro" id="IPR036005">
    <property type="entry name" value="Creatinase/aminopeptidase-like"/>
</dbReference>
<feature type="domain" description="Peptidase M24" evidence="8">
    <location>
        <begin position="11"/>
        <end position="237"/>
    </location>
</feature>
<evidence type="ECO:0000313" key="9">
    <source>
        <dbReference type="EMBL" id="HED10796.1"/>
    </source>
</evidence>
<evidence type="ECO:0000256" key="5">
    <source>
        <dbReference type="ARBA" id="ARBA00022801"/>
    </source>
</evidence>
<comment type="cofactor">
    <cofactor evidence="6">
        <name>Co(2+)</name>
        <dbReference type="ChEBI" id="CHEBI:48828"/>
    </cofactor>
    <cofactor evidence="6">
        <name>Zn(2+)</name>
        <dbReference type="ChEBI" id="CHEBI:29105"/>
    </cofactor>
    <cofactor evidence="6">
        <name>Mn(2+)</name>
        <dbReference type="ChEBI" id="CHEBI:29035"/>
    </cofactor>
    <cofactor evidence="6">
        <name>Fe(2+)</name>
        <dbReference type="ChEBI" id="CHEBI:29033"/>
    </cofactor>
    <text evidence="6">Binds 2 divalent metal cations per subunit. Has a high-affinity and a low affinity metal-binding site. The true nature of the physiological cofactor is under debate. The enzyme is active with cobalt, zinc, manganese or divalent iron ions. Most likely, methionine aminopeptidases function as mononuclear Fe(2+)-metalloproteases under physiological conditions, and the catalytically relevant metal-binding site has been assigned to the histidine-containing high-affinity site.</text>
</comment>
<comment type="similarity">
    <text evidence="6">Belongs to the peptidase M24A family. Methionine aminopeptidase type 1 subfamily.</text>
</comment>
<dbReference type="GO" id="GO:0070006">
    <property type="term" value="F:metalloaminopeptidase activity"/>
    <property type="evidence" value="ECO:0007669"/>
    <property type="project" value="UniProtKB-UniRule"/>
</dbReference>
<dbReference type="PANTHER" id="PTHR43330:SF27">
    <property type="entry name" value="METHIONINE AMINOPEPTIDASE"/>
    <property type="match status" value="1"/>
</dbReference>
<dbReference type="GO" id="GO:0005829">
    <property type="term" value="C:cytosol"/>
    <property type="evidence" value="ECO:0007669"/>
    <property type="project" value="TreeGrafter"/>
</dbReference>
<evidence type="ECO:0000256" key="1">
    <source>
        <dbReference type="ARBA" id="ARBA00002521"/>
    </source>
</evidence>
<comment type="catalytic activity">
    <reaction evidence="6 7">
        <text>Release of N-terminal amino acids, preferentially methionine, from peptides and arylamides.</text>
        <dbReference type="EC" id="3.4.11.18"/>
    </reaction>
</comment>
<keyword evidence="5 6" id="KW-0378">Hydrolase</keyword>
<feature type="binding site" evidence="6">
    <location>
        <position position="105"/>
    </location>
    <ligand>
        <name>a divalent metal cation</name>
        <dbReference type="ChEBI" id="CHEBI:60240"/>
        <label>1</label>
    </ligand>
</feature>
<dbReference type="InterPro" id="IPR002467">
    <property type="entry name" value="Pept_M24A_MAP1"/>
</dbReference>